<evidence type="ECO:0000256" key="1">
    <source>
        <dbReference type="SAM" id="MobiDB-lite"/>
    </source>
</evidence>
<organism evidence="2 3">
    <name type="scientific">Candidatus Iainarchaeum sp</name>
    <dbReference type="NCBI Taxonomy" id="3101447"/>
    <lineage>
        <taxon>Archaea</taxon>
        <taxon>Candidatus Iainarchaeota</taxon>
        <taxon>Candidatus Iainarchaeia</taxon>
        <taxon>Candidatus Iainarchaeales</taxon>
        <taxon>Candidatus Iainarchaeaceae</taxon>
        <taxon>Candidatus Iainarchaeum</taxon>
    </lineage>
</organism>
<name>A0A2D6LPI4_9ARCH</name>
<evidence type="ECO:0000313" key="2">
    <source>
        <dbReference type="EMBL" id="MAG18095.1"/>
    </source>
</evidence>
<dbReference type="EMBL" id="NZBD01000007">
    <property type="protein sequence ID" value="MAG18095.1"/>
    <property type="molecule type" value="Genomic_DNA"/>
</dbReference>
<reference evidence="3" key="1">
    <citation type="submission" date="2017-09" db="EMBL/GenBank/DDBJ databases">
        <title>The Reconstruction of 2,631 Draft Metagenome-Assembled Genomes from the Global Oceans.</title>
        <authorList>
            <person name="Tully B.J."/>
            <person name="Graham E.D."/>
            <person name="Heidelberg J.F."/>
        </authorList>
    </citation>
    <scope>NUCLEOTIDE SEQUENCE [LARGE SCALE GENOMIC DNA]</scope>
</reference>
<proteinExistence type="predicted"/>
<gene>
    <name evidence="2" type="ORF">CL944_01320</name>
</gene>
<sequence length="197" mass="22602">KGRNFVEAMFTLKGRNNFFRKKNSVIVNIDADALNLEEKIITGIAKEITKKDVPMLLGRHIERGVDVRVFGGIASPSATGFRVMKAKALEPLFSMSKAWLRTFPRKFGMDHALNILIYRKTIVKGTKIDTSKIPVSGYELFHEKPGKHESDAVQVRQRADVRQRFFGNRKVQFSRPEELAFHERKGKAPKQHQRKIK</sequence>
<evidence type="ECO:0000313" key="3">
    <source>
        <dbReference type="Proteomes" id="UP000226712"/>
    </source>
</evidence>
<protein>
    <submittedName>
        <fullName evidence="2">Uncharacterized protein</fullName>
    </submittedName>
</protein>
<feature type="region of interest" description="Disordered" evidence="1">
    <location>
        <begin position="177"/>
        <end position="197"/>
    </location>
</feature>
<accession>A0A2D6LPI4</accession>
<dbReference type="AlphaFoldDB" id="A0A2D6LPI4"/>
<comment type="caution">
    <text evidence="2">The sequence shown here is derived from an EMBL/GenBank/DDBJ whole genome shotgun (WGS) entry which is preliminary data.</text>
</comment>
<dbReference type="Proteomes" id="UP000226712">
    <property type="component" value="Unassembled WGS sequence"/>
</dbReference>
<feature type="non-terminal residue" evidence="2">
    <location>
        <position position="1"/>
    </location>
</feature>
<feature type="compositionally biased region" description="Basic residues" evidence="1">
    <location>
        <begin position="184"/>
        <end position="197"/>
    </location>
</feature>